<dbReference type="InterPro" id="IPR043131">
    <property type="entry name" value="BCAT-like_N"/>
</dbReference>
<dbReference type="InterPro" id="IPR036038">
    <property type="entry name" value="Aminotransferase-like"/>
</dbReference>
<protein>
    <submittedName>
        <fullName evidence="2">Isochorismate synthase MenF</fullName>
        <ecNumber evidence="2">5.4.4.2</ecNumber>
    </submittedName>
</protein>
<dbReference type="Pfam" id="PF00425">
    <property type="entry name" value="Chorismate_bind"/>
    <property type="match status" value="1"/>
</dbReference>
<dbReference type="KEGG" id="sbae:DSM104329_03800"/>
<accession>A0A9E6XZL1</accession>
<dbReference type="Gene3D" id="3.20.10.10">
    <property type="entry name" value="D-amino Acid Aminotransferase, subunit A, domain 2"/>
    <property type="match status" value="1"/>
</dbReference>
<dbReference type="InterPro" id="IPR001544">
    <property type="entry name" value="Aminotrans_IV"/>
</dbReference>
<sequence length="685" mass="71052">MGRTGARLVAEPLDVDWTPAEAVLALRGDDRPFALTGAWAGSRAVLGSQPIRVAGPDEDPFAVLDEQPAVTGAGEHRGAVGGGWFGHLGFALGHLVERLAPAPPARTALPPFALAFYDHVLRLDADGRWWFEALETPERAEALVERRARLAARRPGAPRPFRAGPFVPAPPGAAGLRAGVAECVERIHGGELFQANLTMRIEGPFAGDPLDAFAAGLALEPRHGALFAGPWGATVGLSPELFLRRRGREVVTRPIKGTIRRDADEDGARRALVGSAKDRAENVMIVDLMRNDLGRVCAYGSVHAGGAPVAEAHPGVWHLVSEVRGRLRDGVGDGELLRATFPPGSVTGAPKVQALHVIAELEGAARHVYTGAVGFASPVAGLELNVAIRTFEVRDGVAWIGAGGGIVADSDPDAEVAEALGKARPLIAALGTELRPGPLRGGRVPAPRALAGGRRRPDAALGVIETLAVLDGRPVEPEAHLARLRASVEELYAAALPGDLAERTASSAAGAGDGYARLRIDVVPGRLGSVDVEVAVAGAAHPAAGAAPVRVEPVRLPGGLGPHKWRDRRLVQALQAELGAIALLVDADGAVLEAAMANVWLVEGDELVTPPADGRILAGCTRARALALPQAREEAFGLDRLEAADGVLLTSSIALVRVVDSGRAAPPLQPVAALRDAVGAAVFAG</sequence>
<evidence type="ECO:0000259" key="1">
    <source>
        <dbReference type="Pfam" id="PF00425"/>
    </source>
</evidence>
<feature type="domain" description="Chorismate-utilising enzyme C-terminal" evidence="1">
    <location>
        <begin position="178"/>
        <end position="422"/>
    </location>
</feature>
<organism evidence="2 3">
    <name type="scientific">Capillimicrobium parvum</name>
    <dbReference type="NCBI Taxonomy" id="2884022"/>
    <lineage>
        <taxon>Bacteria</taxon>
        <taxon>Bacillati</taxon>
        <taxon>Actinomycetota</taxon>
        <taxon>Thermoleophilia</taxon>
        <taxon>Solirubrobacterales</taxon>
        <taxon>Capillimicrobiaceae</taxon>
        <taxon>Capillimicrobium</taxon>
    </lineage>
</organism>
<dbReference type="Gene3D" id="3.60.120.10">
    <property type="entry name" value="Anthranilate synthase"/>
    <property type="match status" value="1"/>
</dbReference>
<dbReference type="InterPro" id="IPR015890">
    <property type="entry name" value="Chorismate_C"/>
</dbReference>
<dbReference type="SUPFAM" id="SSF56752">
    <property type="entry name" value="D-aminoacid aminotransferase-like PLP-dependent enzymes"/>
    <property type="match status" value="1"/>
</dbReference>
<dbReference type="GO" id="GO:0046820">
    <property type="term" value="F:4-amino-4-deoxychorismate synthase activity"/>
    <property type="evidence" value="ECO:0007669"/>
    <property type="project" value="TreeGrafter"/>
</dbReference>
<name>A0A9E6XZL1_9ACTN</name>
<gene>
    <name evidence="2" type="primary">menF</name>
    <name evidence="2" type="ORF">DSM104329_03800</name>
</gene>
<dbReference type="EMBL" id="CP087164">
    <property type="protein sequence ID" value="UGS37385.1"/>
    <property type="molecule type" value="Genomic_DNA"/>
</dbReference>
<evidence type="ECO:0000313" key="2">
    <source>
        <dbReference type="EMBL" id="UGS37385.1"/>
    </source>
</evidence>
<dbReference type="GO" id="GO:0000162">
    <property type="term" value="P:L-tryptophan biosynthetic process"/>
    <property type="evidence" value="ECO:0007669"/>
    <property type="project" value="TreeGrafter"/>
</dbReference>
<dbReference type="PANTHER" id="PTHR11236:SF50">
    <property type="entry name" value="AMINODEOXYCHORISMATE SYNTHASE COMPONENT 1"/>
    <property type="match status" value="1"/>
</dbReference>
<dbReference type="GO" id="GO:0008909">
    <property type="term" value="F:isochorismate synthase activity"/>
    <property type="evidence" value="ECO:0007669"/>
    <property type="project" value="UniProtKB-EC"/>
</dbReference>
<dbReference type="PANTHER" id="PTHR11236">
    <property type="entry name" value="AMINOBENZOATE/ANTHRANILATE SYNTHASE"/>
    <property type="match status" value="1"/>
</dbReference>
<dbReference type="Gene3D" id="3.30.470.10">
    <property type="match status" value="1"/>
</dbReference>
<keyword evidence="3" id="KW-1185">Reference proteome</keyword>
<dbReference type="EC" id="5.4.4.2" evidence="2"/>
<dbReference type="SUPFAM" id="SSF56322">
    <property type="entry name" value="ADC synthase"/>
    <property type="match status" value="1"/>
</dbReference>
<dbReference type="Proteomes" id="UP001162834">
    <property type="component" value="Chromosome"/>
</dbReference>
<evidence type="ECO:0000313" key="3">
    <source>
        <dbReference type="Proteomes" id="UP001162834"/>
    </source>
</evidence>
<dbReference type="InterPro" id="IPR005801">
    <property type="entry name" value="ADC_synthase"/>
</dbReference>
<dbReference type="Pfam" id="PF01063">
    <property type="entry name" value="Aminotran_4"/>
    <property type="match status" value="1"/>
</dbReference>
<dbReference type="RefSeq" id="WP_259311441.1">
    <property type="nucleotide sequence ID" value="NZ_CP087164.1"/>
</dbReference>
<dbReference type="InterPro" id="IPR019999">
    <property type="entry name" value="Anth_synth_I-like"/>
</dbReference>
<dbReference type="PRINTS" id="PR00095">
    <property type="entry name" value="ANTSNTHASEI"/>
</dbReference>
<dbReference type="AlphaFoldDB" id="A0A9E6XZL1"/>
<dbReference type="InterPro" id="IPR043132">
    <property type="entry name" value="BCAT-like_C"/>
</dbReference>
<keyword evidence="2" id="KW-0413">Isomerase</keyword>
<dbReference type="NCBIfam" id="NF004530">
    <property type="entry name" value="PRK05877.1"/>
    <property type="match status" value="1"/>
</dbReference>
<proteinExistence type="predicted"/>
<reference evidence="2" key="1">
    <citation type="journal article" date="2022" name="Int. J. Syst. Evol. Microbiol.">
        <title>Pseudomonas aegrilactucae sp. nov. and Pseudomonas morbosilactucae sp. nov., pathogens causing bacterial rot of lettuce in Japan.</title>
        <authorList>
            <person name="Sawada H."/>
            <person name="Fujikawa T."/>
            <person name="Satou M."/>
        </authorList>
    </citation>
    <scope>NUCLEOTIDE SEQUENCE</scope>
    <source>
        <strain evidence="2">0166_1</strain>
    </source>
</reference>